<keyword evidence="5 6" id="KW-0472">Membrane</keyword>
<feature type="domain" description="Major facilitator superfamily (MFS) profile" evidence="7">
    <location>
        <begin position="25"/>
        <end position="429"/>
    </location>
</feature>
<dbReference type="PANTHER" id="PTHR23505:SF79">
    <property type="entry name" value="PROTEIN SPINSTER"/>
    <property type="match status" value="1"/>
</dbReference>
<keyword evidence="4 6" id="KW-1133">Transmembrane helix</keyword>
<evidence type="ECO:0000313" key="8">
    <source>
        <dbReference type="EMBL" id="NKF22990.1"/>
    </source>
</evidence>
<evidence type="ECO:0000256" key="6">
    <source>
        <dbReference type="SAM" id="Phobius"/>
    </source>
</evidence>
<organism evidence="8 9">
    <name type="scientific">Solimonas marina</name>
    <dbReference type="NCBI Taxonomy" id="2714601"/>
    <lineage>
        <taxon>Bacteria</taxon>
        <taxon>Pseudomonadati</taxon>
        <taxon>Pseudomonadota</taxon>
        <taxon>Gammaproteobacteria</taxon>
        <taxon>Nevskiales</taxon>
        <taxon>Nevskiaceae</taxon>
        <taxon>Solimonas</taxon>
    </lineage>
</organism>
<protein>
    <submittedName>
        <fullName evidence="8">MFS transporter</fullName>
    </submittedName>
</protein>
<dbReference type="InterPro" id="IPR011701">
    <property type="entry name" value="MFS"/>
</dbReference>
<dbReference type="InterPro" id="IPR020846">
    <property type="entry name" value="MFS_dom"/>
</dbReference>
<keyword evidence="2" id="KW-0813">Transport</keyword>
<evidence type="ECO:0000313" key="9">
    <source>
        <dbReference type="Proteomes" id="UP000653472"/>
    </source>
</evidence>
<feature type="transmembrane region" description="Helical" evidence="6">
    <location>
        <begin position="277"/>
        <end position="300"/>
    </location>
</feature>
<accession>A0A969WBD2</accession>
<feature type="transmembrane region" description="Helical" evidence="6">
    <location>
        <begin position="24"/>
        <end position="47"/>
    </location>
</feature>
<dbReference type="Pfam" id="PF07690">
    <property type="entry name" value="MFS_1"/>
    <property type="match status" value="1"/>
</dbReference>
<feature type="transmembrane region" description="Helical" evidence="6">
    <location>
        <begin position="338"/>
        <end position="364"/>
    </location>
</feature>
<dbReference type="Proteomes" id="UP000653472">
    <property type="component" value="Unassembled WGS sequence"/>
</dbReference>
<evidence type="ECO:0000256" key="3">
    <source>
        <dbReference type="ARBA" id="ARBA00022692"/>
    </source>
</evidence>
<feature type="transmembrane region" description="Helical" evidence="6">
    <location>
        <begin position="312"/>
        <end position="332"/>
    </location>
</feature>
<evidence type="ECO:0000256" key="2">
    <source>
        <dbReference type="ARBA" id="ARBA00022448"/>
    </source>
</evidence>
<reference evidence="8" key="1">
    <citation type="submission" date="2020-03" db="EMBL/GenBank/DDBJ databases">
        <title>Solimonas marina sp. nov., isolated from deep seawater of the Pacific Ocean.</title>
        <authorList>
            <person name="Liu X."/>
            <person name="Lai Q."/>
            <person name="Sun F."/>
            <person name="Gai Y."/>
            <person name="Li G."/>
            <person name="Shao Z."/>
        </authorList>
    </citation>
    <scope>NUCLEOTIDE SEQUENCE</scope>
    <source>
        <strain evidence="8">C16B3</strain>
    </source>
</reference>
<dbReference type="InterPro" id="IPR044770">
    <property type="entry name" value="MFS_spinster-like"/>
</dbReference>
<dbReference type="AlphaFoldDB" id="A0A969WBD2"/>
<dbReference type="PANTHER" id="PTHR23505">
    <property type="entry name" value="SPINSTER"/>
    <property type="match status" value="1"/>
</dbReference>
<dbReference type="GO" id="GO:0016020">
    <property type="term" value="C:membrane"/>
    <property type="evidence" value="ECO:0007669"/>
    <property type="project" value="UniProtKB-SubCell"/>
</dbReference>
<sequence length="438" mass="45299">MSIPQGTSAIGDATHLDSRWRTAAALFVLSLVVACSTAAQGVFGILQEAAKAELGMSDVQISLLQGLATSIPVAVLSLPLGRLTDRGNRMRLLIWMALTWTAGTLLTAFAQGFAMMFLARTLAGVGMMCALPVAISLAADLSAKDQRGRALLPLSVGKIVGAAAAFAVGGALLGQLATHTPSWLGSLSPWRGVNVLFAIGSSLLFIPLLLMREPVRHERDGLQSPDLRAALRAIWRRRALLLPLFIGQVTVIMADASAGIWASPVLIRDYGLKAEHFGGWLGAIVLLSGLLGSIFGGLCADFGQKGRIPGGLLLGAVLASLLSIPAAFFPVMPGVVGFAVLLSALLLAGAMTGLITAAAIAVYMPNELRGICLGAFIVVGAVFGFGVAPTAVTLVSRALGGEGYLRMGLTAITLSTSVIATFGFLSAMRTLRRDATAG</sequence>
<comment type="caution">
    <text evidence="8">The sequence shown here is derived from an EMBL/GenBank/DDBJ whole genome shotgun (WGS) entry which is preliminary data.</text>
</comment>
<proteinExistence type="predicted"/>
<keyword evidence="9" id="KW-1185">Reference proteome</keyword>
<feature type="transmembrane region" description="Helical" evidence="6">
    <location>
        <begin position="151"/>
        <end position="173"/>
    </location>
</feature>
<feature type="transmembrane region" description="Helical" evidence="6">
    <location>
        <begin position="59"/>
        <end position="80"/>
    </location>
</feature>
<dbReference type="Gene3D" id="1.20.1250.20">
    <property type="entry name" value="MFS general substrate transporter like domains"/>
    <property type="match status" value="1"/>
</dbReference>
<feature type="transmembrane region" description="Helical" evidence="6">
    <location>
        <begin position="92"/>
        <end position="111"/>
    </location>
</feature>
<feature type="transmembrane region" description="Helical" evidence="6">
    <location>
        <begin position="404"/>
        <end position="425"/>
    </location>
</feature>
<evidence type="ECO:0000256" key="1">
    <source>
        <dbReference type="ARBA" id="ARBA00004141"/>
    </source>
</evidence>
<feature type="transmembrane region" description="Helical" evidence="6">
    <location>
        <begin position="240"/>
        <end position="262"/>
    </location>
</feature>
<dbReference type="InterPro" id="IPR036259">
    <property type="entry name" value="MFS_trans_sf"/>
</dbReference>
<comment type="subcellular location">
    <subcellularLocation>
        <location evidence="1">Membrane</location>
        <topology evidence="1">Multi-pass membrane protein</topology>
    </subcellularLocation>
</comment>
<name>A0A969WBD2_9GAMM</name>
<evidence type="ECO:0000256" key="4">
    <source>
        <dbReference type="ARBA" id="ARBA00022989"/>
    </source>
</evidence>
<dbReference type="SUPFAM" id="SSF103473">
    <property type="entry name" value="MFS general substrate transporter"/>
    <property type="match status" value="1"/>
</dbReference>
<feature type="transmembrane region" description="Helical" evidence="6">
    <location>
        <begin position="193"/>
        <end position="211"/>
    </location>
</feature>
<evidence type="ECO:0000259" key="7">
    <source>
        <dbReference type="PROSITE" id="PS50850"/>
    </source>
</evidence>
<feature type="transmembrane region" description="Helical" evidence="6">
    <location>
        <begin position="371"/>
        <end position="392"/>
    </location>
</feature>
<keyword evidence="3 6" id="KW-0812">Transmembrane</keyword>
<dbReference type="RefSeq" id="WP_168148323.1">
    <property type="nucleotide sequence ID" value="NZ_JAAVXB010000006.1"/>
</dbReference>
<dbReference type="PROSITE" id="PS50850">
    <property type="entry name" value="MFS"/>
    <property type="match status" value="1"/>
</dbReference>
<gene>
    <name evidence="8" type="ORF">G7Y82_11730</name>
</gene>
<evidence type="ECO:0000256" key="5">
    <source>
        <dbReference type="ARBA" id="ARBA00023136"/>
    </source>
</evidence>
<dbReference type="EMBL" id="JAAVXB010000006">
    <property type="protein sequence ID" value="NKF22990.1"/>
    <property type="molecule type" value="Genomic_DNA"/>
</dbReference>
<feature type="transmembrane region" description="Helical" evidence="6">
    <location>
        <begin position="117"/>
        <end position="139"/>
    </location>
</feature>
<dbReference type="GO" id="GO:0022857">
    <property type="term" value="F:transmembrane transporter activity"/>
    <property type="evidence" value="ECO:0007669"/>
    <property type="project" value="InterPro"/>
</dbReference>